<protein>
    <recommendedName>
        <fullName evidence="2">Mannosyl-glycoprotein endo-beta-N-acetylglucosamidase-like domain-containing protein</fullName>
    </recommendedName>
</protein>
<dbReference type="PANTHER" id="PTHR33308">
    <property type="entry name" value="PEPTIDOGLYCAN HYDROLASE FLGJ"/>
    <property type="match status" value="1"/>
</dbReference>
<comment type="caution">
    <text evidence="3">The sequence shown here is derived from an EMBL/GenBank/DDBJ whole genome shotgun (WGS) entry which is preliminary data.</text>
</comment>
<evidence type="ECO:0000256" key="1">
    <source>
        <dbReference type="ARBA" id="ARBA00022801"/>
    </source>
</evidence>
<dbReference type="GO" id="GO:0071973">
    <property type="term" value="P:bacterial-type flagellum-dependent cell motility"/>
    <property type="evidence" value="ECO:0007669"/>
    <property type="project" value="TreeGrafter"/>
</dbReference>
<dbReference type="Gene3D" id="2.10.70.40">
    <property type="entry name" value="peptidoglycan hydrolase"/>
    <property type="match status" value="1"/>
</dbReference>
<feature type="domain" description="Mannosyl-glycoprotein endo-beta-N-acetylglucosamidase-like" evidence="2">
    <location>
        <begin position="4"/>
        <end position="128"/>
    </location>
</feature>
<keyword evidence="4" id="KW-1185">Reference proteome</keyword>
<dbReference type="RefSeq" id="WP_166947124.1">
    <property type="nucleotide sequence ID" value="NZ_JAARLZ010000003.1"/>
</dbReference>
<proteinExistence type="predicted"/>
<gene>
    <name evidence="3" type="ORF">HBF25_06420</name>
</gene>
<dbReference type="Proteomes" id="UP000490980">
    <property type="component" value="Unassembled WGS sequence"/>
</dbReference>
<accession>A0A7X5U8T6</accession>
<dbReference type="Gene3D" id="1.10.530.10">
    <property type="match status" value="1"/>
</dbReference>
<dbReference type="Pfam" id="PF01832">
    <property type="entry name" value="Glucosaminidase"/>
    <property type="match status" value="1"/>
</dbReference>
<reference evidence="3 4" key="1">
    <citation type="submission" date="2020-03" db="EMBL/GenBank/DDBJ databases">
        <authorList>
            <person name="Lai Q."/>
        </authorList>
    </citation>
    <scope>NUCLEOTIDE SEQUENCE [LARGE SCALE GENOMIC DNA]</scope>
    <source>
        <strain evidence="3 4">CCUG 25036</strain>
    </source>
</reference>
<name>A0A7X5U8T6_9GAMM</name>
<dbReference type="SMART" id="SM00047">
    <property type="entry name" value="LYZ2"/>
    <property type="match status" value="1"/>
</dbReference>
<dbReference type="GO" id="GO:0004040">
    <property type="term" value="F:amidase activity"/>
    <property type="evidence" value="ECO:0007669"/>
    <property type="project" value="InterPro"/>
</dbReference>
<dbReference type="InterPro" id="IPR002901">
    <property type="entry name" value="MGlyc_endo_b_GlcNAc-like_dom"/>
</dbReference>
<dbReference type="AlphaFoldDB" id="A0A7X5U8T6"/>
<dbReference type="EMBL" id="JAARLZ010000003">
    <property type="protein sequence ID" value="NII06026.1"/>
    <property type="molecule type" value="Genomic_DNA"/>
</dbReference>
<evidence type="ECO:0000313" key="4">
    <source>
        <dbReference type="Proteomes" id="UP000490980"/>
    </source>
</evidence>
<dbReference type="PANTHER" id="PTHR33308:SF9">
    <property type="entry name" value="PEPTIDOGLYCAN HYDROLASE FLGJ"/>
    <property type="match status" value="1"/>
</dbReference>
<sequence length="130" mass="14394">MATPQQQFVADIYPGAKKISDETGSSLELVLAQAALETGWGQKVLPGTNNLYNIKADAGWHGKTAEFNVPEQEKSLSKIYMSKEKFRVCESYAESMADRAKFLAENRRYEKAGLYDPGVRGDLEKESAAI</sequence>
<evidence type="ECO:0000259" key="2">
    <source>
        <dbReference type="SMART" id="SM00047"/>
    </source>
</evidence>
<evidence type="ECO:0000313" key="3">
    <source>
        <dbReference type="EMBL" id="NII06026.1"/>
    </source>
</evidence>
<organism evidence="3 4">
    <name type="scientific">Luteibacter anthropi</name>
    <dbReference type="NCBI Taxonomy" id="564369"/>
    <lineage>
        <taxon>Bacteria</taxon>
        <taxon>Pseudomonadati</taxon>
        <taxon>Pseudomonadota</taxon>
        <taxon>Gammaproteobacteria</taxon>
        <taxon>Lysobacterales</taxon>
        <taxon>Rhodanobacteraceae</taxon>
        <taxon>Luteibacter</taxon>
    </lineage>
</organism>
<keyword evidence="1" id="KW-0378">Hydrolase</keyword>
<dbReference type="PRINTS" id="PR01002">
    <property type="entry name" value="FLGFLGJ"/>
</dbReference>
<dbReference type="InterPro" id="IPR051056">
    <property type="entry name" value="Glycosyl_Hydrolase_73"/>
</dbReference>